<sequence length="182" mass="19861">MLNKFFDRFFQQRHFEVPALGLLLTVGMATSAAALETLAPLLPAAELSSPSLIAQTTISPTKRVPDGIYLYGSSQEPEQIGQEYMVFEARQGKVVGALYMPSSEFSCFSGTVAAQKMNLTVVDPYDQTTNPYSIALQQPSPVASSSGLQTDGSLQLHGYERITNLSNNDQRMLGVCKANFQR</sequence>
<keyword evidence="2" id="KW-1185">Reference proteome</keyword>
<name>A0ABV0JJV4_9CYAN</name>
<organism evidence="1 2">
    <name type="scientific">Funiculus sociatus GB2-A5</name>
    <dbReference type="NCBI Taxonomy" id="2933946"/>
    <lineage>
        <taxon>Bacteria</taxon>
        <taxon>Bacillati</taxon>
        <taxon>Cyanobacteriota</taxon>
        <taxon>Cyanophyceae</taxon>
        <taxon>Coleofasciculales</taxon>
        <taxon>Coleofasciculaceae</taxon>
        <taxon>Funiculus</taxon>
    </lineage>
</organism>
<reference evidence="1 2" key="1">
    <citation type="submission" date="2022-04" db="EMBL/GenBank/DDBJ databases">
        <title>Positive selection, recombination, and allopatry shape intraspecific diversity of widespread and dominant cyanobacteria.</title>
        <authorList>
            <person name="Wei J."/>
            <person name="Shu W."/>
            <person name="Hu C."/>
        </authorList>
    </citation>
    <scope>NUCLEOTIDE SEQUENCE [LARGE SCALE GENOMIC DNA]</scope>
    <source>
        <strain evidence="1 2">GB2-A5</strain>
    </source>
</reference>
<dbReference type="EMBL" id="JAMPKK010000003">
    <property type="protein sequence ID" value="MEP0863289.1"/>
    <property type="molecule type" value="Genomic_DNA"/>
</dbReference>
<protein>
    <submittedName>
        <fullName evidence="1">Uncharacterized protein</fullName>
    </submittedName>
</protein>
<gene>
    <name evidence="1" type="ORF">NDI37_02265</name>
</gene>
<dbReference type="RefSeq" id="WP_190420411.1">
    <property type="nucleotide sequence ID" value="NZ_JAMPKK010000003.1"/>
</dbReference>
<comment type="caution">
    <text evidence="1">The sequence shown here is derived from an EMBL/GenBank/DDBJ whole genome shotgun (WGS) entry which is preliminary data.</text>
</comment>
<proteinExistence type="predicted"/>
<accession>A0ABV0JJV4</accession>
<dbReference type="Proteomes" id="UP001442494">
    <property type="component" value="Unassembled WGS sequence"/>
</dbReference>
<evidence type="ECO:0000313" key="1">
    <source>
        <dbReference type="EMBL" id="MEP0863289.1"/>
    </source>
</evidence>
<evidence type="ECO:0000313" key="2">
    <source>
        <dbReference type="Proteomes" id="UP001442494"/>
    </source>
</evidence>